<evidence type="ECO:0000313" key="1">
    <source>
        <dbReference type="EMBL" id="MDQ0510633.1"/>
    </source>
</evidence>
<comment type="caution">
    <text evidence="1">The sequence shown here is derived from an EMBL/GenBank/DDBJ whole genome shotgun (WGS) entry which is preliminary data.</text>
</comment>
<organism evidence="1 2">
    <name type="scientific">Ancylobacter amanitiformis</name>
    <dbReference type="NCBI Taxonomy" id="217069"/>
    <lineage>
        <taxon>Bacteria</taxon>
        <taxon>Pseudomonadati</taxon>
        <taxon>Pseudomonadota</taxon>
        <taxon>Alphaproteobacteria</taxon>
        <taxon>Hyphomicrobiales</taxon>
        <taxon>Xanthobacteraceae</taxon>
        <taxon>Ancylobacter</taxon>
    </lineage>
</organism>
<evidence type="ECO:0000313" key="2">
    <source>
        <dbReference type="Proteomes" id="UP001235094"/>
    </source>
</evidence>
<accession>A0ABU0LPP8</accession>
<keyword evidence="2" id="KW-1185">Reference proteome</keyword>
<sequence length="424" mass="45501">MLALVADIRAMVDAHEAASGARKRARKPVDQRHFETAVEVVVANLAHAVLVPPETGRIAVLTGNGARGATRYANRALGEPLRALLGTLGELGVLDWQWTGKRHEASSLAPTEAFRERVHGAGVTLADFGRVPGEETIILSQKVRSSMPSGEAPLRKLVNYPDAAEADAMRHDMKALNGFLSSADIRFVEDGLGPVDTSNRTLRRHFVRQAGDTDAAFTFDLSGRLFGGFWQTMKSERRAGIRINGEPVAELDYGQMAVRLAHAHVGATPPEGDMYALPGLEGHRAAVKTAVNVLLNDTHRRNAWPSSLTEAGDGADAEASLPEGWTVAKVRAAVLARHPALAPCLSAGLGLRLMHTESEILVSVLKEMMARGIVGLGIHDGLLTPASKSEEVRRIMVEEARIKAGTTIPVSVTGLYVQDSSFHL</sequence>
<protein>
    <recommendedName>
        <fullName evidence="3">DNA-directed DNA polymerase family A palm domain-containing protein</fullName>
    </recommendedName>
</protein>
<dbReference type="RefSeq" id="WP_306889370.1">
    <property type="nucleotide sequence ID" value="NZ_JAUSVR010000004.1"/>
</dbReference>
<dbReference type="EMBL" id="JAUSVR010000004">
    <property type="protein sequence ID" value="MDQ0510633.1"/>
    <property type="molecule type" value="Genomic_DNA"/>
</dbReference>
<gene>
    <name evidence="1" type="ORF">QOZ99_001521</name>
</gene>
<proteinExistence type="predicted"/>
<reference evidence="1 2" key="1">
    <citation type="submission" date="2023-07" db="EMBL/GenBank/DDBJ databases">
        <title>Genomic Encyclopedia of Type Strains, Phase IV (KMG-IV): sequencing the most valuable type-strain genomes for metagenomic binning, comparative biology and taxonomic classification.</title>
        <authorList>
            <person name="Goeker M."/>
        </authorList>
    </citation>
    <scope>NUCLEOTIDE SEQUENCE [LARGE SCALE GENOMIC DNA]</scope>
    <source>
        <strain evidence="1 2">DSM 15561</strain>
    </source>
</reference>
<evidence type="ECO:0008006" key="3">
    <source>
        <dbReference type="Google" id="ProtNLM"/>
    </source>
</evidence>
<dbReference type="Proteomes" id="UP001235094">
    <property type="component" value="Unassembled WGS sequence"/>
</dbReference>
<name>A0ABU0LPP8_9HYPH</name>